<sequence>MLHAAIWARDNTVALISTLKSASKIQKLLDLGGPSDEIGCVASTAWHFDTI</sequence>
<gene>
    <name evidence="1" type="ORF">SMB34_09045</name>
</gene>
<dbReference type="Proteomes" id="UP000027463">
    <property type="component" value="Unassembled WGS sequence"/>
</dbReference>
<organism evidence="1 2">
    <name type="scientific">Thalassospira permensis NBRC 106175</name>
    <dbReference type="NCBI Taxonomy" id="1353532"/>
    <lineage>
        <taxon>Bacteria</taxon>
        <taxon>Pseudomonadati</taxon>
        <taxon>Pseudomonadota</taxon>
        <taxon>Alphaproteobacteria</taxon>
        <taxon>Rhodospirillales</taxon>
        <taxon>Thalassospiraceae</taxon>
        <taxon>Thalassospira</taxon>
    </lineage>
</organism>
<evidence type="ECO:0000313" key="2">
    <source>
        <dbReference type="Proteomes" id="UP000027463"/>
    </source>
</evidence>
<protein>
    <recommendedName>
        <fullName evidence="3">Ankyrin</fullName>
    </recommendedName>
</protein>
<comment type="caution">
    <text evidence="1">The sequence shown here is derived from an EMBL/GenBank/DDBJ whole genome shotgun (WGS) entry which is preliminary data.</text>
</comment>
<keyword evidence="2" id="KW-1185">Reference proteome</keyword>
<evidence type="ECO:0008006" key="3">
    <source>
        <dbReference type="Google" id="ProtNLM"/>
    </source>
</evidence>
<proteinExistence type="predicted"/>
<name>A0ABR4TIG5_9PROT</name>
<dbReference type="EMBL" id="AUNC01000067">
    <property type="protein sequence ID" value="KEO51042.1"/>
    <property type="molecule type" value="Genomic_DNA"/>
</dbReference>
<reference evidence="1 2" key="1">
    <citation type="submission" date="2013-07" db="EMBL/GenBank/DDBJ databases">
        <title>Thalassospira permensis NBRC 106175 Genome Sequencing.</title>
        <authorList>
            <person name="Lai Q."/>
            <person name="Shao Z."/>
        </authorList>
    </citation>
    <scope>NUCLEOTIDE SEQUENCE [LARGE SCALE GENOMIC DNA]</scope>
    <source>
        <strain evidence="1 2">NBRC 106175</strain>
    </source>
</reference>
<evidence type="ECO:0000313" key="1">
    <source>
        <dbReference type="EMBL" id="KEO51042.1"/>
    </source>
</evidence>
<accession>A0ABR4TIG5</accession>